<comment type="catalytic activity">
    <reaction evidence="12">
        <text>5-phospho-beta-D-ribosylamine + glycine + ATP = N(1)-(5-phospho-beta-D-ribosyl)glycinamide + ADP + phosphate + H(+)</text>
        <dbReference type="Rhea" id="RHEA:17453"/>
        <dbReference type="ChEBI" id="CHEBI:15378"/>
        <dbReference type="ChEBI" id="CHEBI:30616"/>
        <dbReference type="ChEBI" id="CHEBI:43474"/>
        <dbReference type="ChEBI" id="CHEBI:57305"/>
        <dbReference type="ChEBI" id="CHEBI:58681"/>
        <dbReference type="ChEBI" id="CHEBI:143788"/>
        <dbReference type="ChEBI" id="CHEBI:456216"/>
        <dbReference type="EC" id="6.3.4.13"/>
    </reaction>
</comment>
<evidence type="ECO:0000256" key="8">
    <source>
        <dbReference type="ARBA" id="ARBA00022840"/>
    </source>
</evidence>
<dbReference type="AlphaFoldDB" id="A0A7V4E2I3"/>
<dbReference type="HAMAP" id="MF_00138">
    <property type="entry name" value="GARS"/>
    <property type="match status" value="1"/>
</dbReference>
<dbReference type="InterPro" id="IPR020560">
    <property type="entry name" value="PRibGlycinamide_synth_C-dom"/>
</dbReference>
<dbReference type="InterPro" id="IPR020561">
    <property type="entry name" value="PRibGlycinamid_synth_ATP-grasp"/>
</dbReference>
<evidence type="ECO:0000259" key="14">
    <source>
        <dbReference type="PROSITE" id="PS50975"/>
    </source>
</evidence>
<evidence type="ECO:0000256" key="4">
    <source>
        <dbReference type="ARBA" id="ARBA00013255"/>
    </source>
</evidence>
<keyword evidence="8 13" id="KW-0067">ATP-binding</keyword>
<dbReference type="FunFam" id="3.90.600.10:FF:000001">
    <property type="entry name" value="Trifunctional purine biosynthetic protein adenosine-3"/>
    <property type="match status" value="1"/>
</dbReference>
<dbReference type="InterPro" id="IPR011761">
    <property type="entry name" value="ATP-grasp"/>
</dbReference>
<protein>
    <recommendedName>
        <fullName evidence="4 12">Phosphoribosylamine--glycine ligase</fullName>
        <ecNumber evidence="4 12">6.3.4.13</ecNumber>
    </recommendedName>
    <alternativeName>
        <fullName evidence="12">GARS</fullName>
    </alternativeName>
    <alternativeName>
        <fullName evidence="10 12">Glycinamide ribonucleotide synthetase</fullName>
    </alternativeName>
    <alternativeName>
        <fullName evidence="11 12">Phosphoribosylglycinamide synthetase</fullName>
    </alternativeName>
</protein>
<gene>
    <name evidence="12 15" type="primary">purD</name>
    <name evidence="15" type="ORF">ENU72_00260</name>
</gene>
<dbReference type="InterPro" id="IPR020562">
    <property type="entry name" value="PRibGlycinamide_synth_N"/>
</dbReference>
<evidence type="ECO:0000256" key="12">
    <source>
        <dbReference type="HAMAP-Rule" id="MF_00138"/>
    </source>
</evidence>
<name>A0A7V4E2I3_UNCW3</name>
<dbReference type="GO" id="GO:0046872">
    <property type="term" value="F:metal ion binding"/>
    <property type="evidence" value="ECO:0007669"/>
    <property type="project" value="InterPro"/>
</dbReference>
<evidence type="ECO:0000256" key="13">
    <source>
        <dbReference type="PROSITE-ProRule" id="PRU00409"/>
    </source>
</evidence>
<dbReference type="PANTHER" id="PTHR43472:SF1">
    <property type="entry name" value="PHOSPHORIBOSYLAMINE--GLYCINE LIGASE, CHLOROPLASTIC"/>
    <property type="match status" value="1"/>
</dbReference>
<dbReference type="InterPro" id="IPR011054">
    <property type="entry name" value="Rudment_hybrid_motif"/>
</dbReference>
<dbReference type="SUPFAM" id="SSF51246">
    <property type="entry name" value="Rudiment single hybrid motif"/>
    <property type="match status" value="1"/>
</dbReference>
<dbReference type="InterPro" id="IPR020559">
    <property type="entry name" value="PRibGlycinamide_synth_CS"/>
</dbReference>
<reference evidence="15" key="1">
    <citation type="journal article" date="2020" name="mSystems">
        <title>Genome- and Community-Level Interaction Insights into Carbon Utilization and Element Cycling Functions of Hydrothermarchaeota in Hydrothermal Sediment.</title>
        <authorList>
            <person name="Zhou Z."/>
            <person name="Liu Y."/>
            <person name="Xu W."/>
            <person name="Pan J."/>
            <person name="Luo Z.H."/>
            <person name="Li M."/>
        </authorList>
    </citation>
    <scope>NUCLEOTIDE SEQUENCE [LARGE SCALE GENOMIC DNA]</scope>
    <source>
        <strain evidence="15">SpSt-695</strain>
    </source>
</reference>
<proteinExistence type="inferred from homology"/>
<dbReference type="Pfam" id="PF02843">
    <property type="entry name" value="GARS_C"/>
    <property type="match status" value="1"/>
</dbReference>
<dbReference type="Gene3D" id="3.40.50.20">
    <property type="match status" value="1"/>
</dbReference>
<dbReference type="Pfam" id="PF02844">
    <property type="entry name" value="GARS_N"/>
    <property type="match status" value="1"/>
</dbReference>
<keyword evidence="5 12" id="KW-0436">Ligase</keyword>
<dbReference type="GO" id="GO:0006189">
    <property type="term" value="P:'de novo' IMP biosynthetic process"/>
    <property type="evidence" value="ECO:0007669"/>
    <property type="project" value="UniProtKB-UniRule"/>
</dbReference>
<evidence type="ECO:0000256" key="3">
    <source>
        <dbReference type="ARBA" id="ARBA00005174"/>
    </source>
</evidence>
<dbReference type="InterPro" id="IPR016185">
    <property type="entry name" value="PreATP-grasp_dom_sf"/>
</dbReference>
<dbReference type="GO" id="GO:0009113">
    <property type="term" value="P:purine nucleobase biosynthetic process"/>
    <property type="evidence" value="ECO:0007669"/>
    <property type="project" value="InterPro"/>
</dbReference>
<dbReference type="PROSITE" id="PS00184">
    <property type="entry name" value="GARS"/>
    <property type="match status" value="1"/>
</dbReference>
<dbReference type="SUPFAM" id="SSF52440">
    <property type="entry name" value="PreATP-grasp domain"/>
    <property type="match status" value="1"/>
</dbReference>
<dbReference type="SMART" id="SM01209">
    <property type="entry name" value="GARS_A"/>
    <property type="match status" value="1"/>
</dbReference>
<organism evidence="15">
    <name type="scientific">candidate division WOR-3 bacterium</name>
    <dbReference type="NCBI Taxonomy" id="2052148"/>
    <lineage>
        <taxon>Bacteria</taxon>
        <taxon>Bacteria division WOR-3</taxon>
    </lineage>
</organism>
<comment type="caution">
    <text evidence="15">The sequence shown here is derived from an EMBL/GenBank/DDBJ whole genome shotgun (WGS) entry which is preliminary data.</text>
</comment>
<keyword evidence="6 13" id="KW-0547">Nucleotide-binding</keyword>
<comment type="cofactor">
    <cofactor evidence="2">
        <name>Mg(2+)</name>
        <dbReference type="ChEBI" id="CHEBI:18420"/>
    </cofactor>
</comment>
<dbReference type="SUPFAM" id="SSF56059">
    <property type="entry name" value="Glutathione synthetase ATP-binding domain-like"/>
    <property type="match status" value="1"/>
</dbReference>
<feature type="domain" description="ATP-grasp" evidence="14">
    <location>
        <begin position="103"/>
        <end position="309"/>
    </location>
</feature>
<dbReference type="InterPro" id="IPR037123">
    <property type="entry name" value="PRibGlycinamide_synth_C_sf"/>
</dbReference>
<dbReference type="SMART" id="SM01210">
    <property type="entry name" value="GARS_C"/>
    <property type="match status" value="1"/>
</dbReference>
<dbReference type="Gene3D" id="3.90.600.10">
    <property type="entry name" value="Phosphoribosylglycinamide synthetase, C-terminal domain"/>
    <property type="match status" value="1"/>
</dbReference>
<dbReference type="InterPro" id="IPR000115">
    <property type="entry name" value="PRibGlycinamide_synth"/>
</dbReference>
<evidence type="ECO:0000256" key="1">
    <source>
        <dbReference type="ARBA" id="ARBA00001936"/>
    </source>
</evidence>
<dbReference type="InterPro" id="IPR013815">
    <property type="entry name" value="ATP_grasp_subdomain_1"/>
</dbReference>
<dbReference type="PROSITE" id="PS50975">
    <property type="entry name" value="ATP_GRASP"/>
    <property type="match status" value="1"/>
</dbReference>
<evidence type="ECO:0000256" key="5">
    <source>
        <dbReference type="ARBA" id="ARBA00022598"/>
    </source>
</evidence>
<evidence type="ECO:0000256" key="11">
    <source>
        <dbReference type="ARBA" id="ARBA00042864"/>
    </source>
</evidence>
<dbReference type="NCBIfam" id="TIGR00877">
    <property type="entry name" value="purD"/>
    <property type="match status" value="1"/>
</dbReference>
<evidence type="ECO:0000256" key="6">
    <source>
        <dbReference type="ARBA" id="ARBA00022741"/>
    </source>
</evidence>
<dbReference type="PANTHER" id="PTHR43472">
    <property type="entry name" value="PHOSPHORIBOSYLAMINE--GLYCINE LIGASE"/>
    <property type="match status" value="1"/>
</dbReference>
<dbReference type="GO" id="GO:0004637">
    <property type="term" value="F:phosphoribosylamine-glycine ligase activity"/>
    <property type="evidence" value="ECO:0007669"/>
    <property type="project" value="UniProtKB-UniRule"/>
</dbReference>
<dbReference type="EMBL" id="DTDP01000010">
    <property type="protein sequence ID" value="HGK53444.1"/>
    <property type="molecule type" value="Genomic_DNA"/>
</dbReference>
<evidence type="ECO:0000256" key="10">
    <source>
        <dbReference type="ARBA" id="ARBA00042242"/>
    </source>
</evidence>
<dbReference type="Pfam" id="PF01071">
    <property type="entry name" value="GARS_A"/>
    <property type="match status" value="1"/>
</dbReference>
<dbReference type="Gene3D" id="3.30.470.20">
    <property type="entry name" value="ATP-grasp fold, B domain"/>
    <property type="match status" value="1"/>
</dbReference>
<keyword evidence="7 12" id="KW-0658">Purine biosynthesis</keyword>
<dbReference type="Gene3D" id="3.30.1490.20">
    <property type="entry name" value="ATP-grasp fold, A domain"/>
    <property type="match status" value="1"/>
</dbReference>
<evidence type="ECO:0000256" key="2">
    <source>
        <dbReference type="ARBA" id="ARBA00001946"/>
    </source>
</evidence>
<accession>A0A7V4E2I3</accession>
<evidence type="ECO:0000256" key="7">
    <source>
        <dbReference type="ARBA" id="ARBA00022755"/>
    </source>
</evidence>
<dbReference type="GO" id="GO:0005524">
    <property type="term" value="F:ATP binding"/>
    <property type="evidence" value="ECO:0007669"/>
    <property type="project" value="UniProtKB-UniRule"/>
</dbReference>
<comment type="cofactor">
    <cofactor evidence="1">
        <name>Mn(2+)</name>
        <dbReference type="ChEBI" id="CHEBI:29035"/>
    </cofactor>
</comment>
<sequence length="424" mass="47674">MKVFIIGSGGREHALAYWFYKFGHEVIGLSGNPGIEGIGKTYSFSLTDFKKIEEIAIKENIDVILPGPEEPIVKGIKDRIKNFFVYSPNEKEALLEGSKAFAKEFMSENSIPTARYEIFDEPEKAYKYIEKIKRACVVKASGLAQGKGSIVCKDEEEAKEAVKKIMEEKIFGDSGNVVVIEDFLKGIECSIITLVAGDEYLMLLPSQDHKPVYDNDKGPNTGGMGAYAPLPFLTNEIIEKIENEIIKKTIRGLIRKNFDYQGVIYAGLMITREGVFVLEYNVRFGDPETQPLVYLINTDPEVIIEKTKEFKLGSLKLKWNDGYALCVVVASGGYPEKYEKGKEIKGLEECENIENLYIFHAGTKKENNKFFTNGGRVLGVLGFGKNLKEAKDRAYDGVNKIYFEGMHYRKDIGDKGFKSLEELL</sequence>
<dbReference type="UniPathway" id="UPA00074">
    <property type="reaction ID" value="UER00125"/>
</dbReference>
<dbReference type="EC" id="6.3.4.13" evidence="4 12"/>
<evidence type="ECO:0000313" key="15">
    <source>
        <dbReference type="EMBL" id="HGK53444.1"/>
    </source>
</evidence>
<evidence type="ECO:0000256" key="9">
    <source>
        <dbReference type="ARBA" id="ARBA00038345"/>
    </source>
</evidence>
<comment type="pathway">
    <text evidence="3 12">Purine metabolism; IMP biosynthesis via de novo pathway; N(1)-(5-phospho-D-ribosyl)glycinamide from 5-phospho-alpha-D-ribose 1-diphosphate: step 2/2.</text>
</comment>
<comment type="similarity">
    <text evidence="9 12">Belongs to the GARS family.</text>
</comment>